<evidence type="ECO:0000259" key="2">
    <source>
        <dbReference type="SMART" id="SM00278"/>
    </source>
</evidence>
<feature type="compositionally biased region" description="Acidic residues" evidence="1">
    <location>
        <begin position="38"/>
        <end position="48"/>
    </location>
</feature>
<dbReference type="Gene3D" id="1.10.150.280">
    <property type="entry name" value="AF1531-like domain"/>
    <property type="match status" value="1"/>
</dbReference>
<dbReference type="PROSITE" id="PS51257">
    <property type="entry name" value="PROKAR_LIPOPROTEIN"/>
    <property type="match status" value="1"/>
</dbReference>
<feature type="compositionally biased region" description="Basic and acidic residues" evidence="1">
    <location>
        <begin position="49"/>
        <end position="67"/>
    </location>
</feature>
<evidence type="ECO:0000313" key="3">
    <source>
        <dbReference type="EMBL" id="MBY0758307.1"/>
    </source>
</evidence>
<dbReference type="RefSeq" id="WP_087198904.1">
    <property type="nucleotide sequence ID" value="NZ_CP173660.1"/>
</dbReference>
<dbReference type="Pfam" id="PF10531">
    <property type="entry name" value="SLBB"/>
    <property type="match status" value="1"/>
</dbReference>
<feature type="region of interest" description="Disordered" evidence="1">
    <location>
        <begin position="136"/>
        <end position="155"/>
    </location>
</feature>
<name>A0ABS7L5R3_9FIRM</name>
<evidence type="ECO:0000313" key="4">
    <source>
        <dbReference type="Proteomes" id="UP000779049"/>
    </source>
</evidence>
<dbReference type="SUPFAM" id="SSF47781">
    <property type="entry name" value="RuvA domain 2-like"/>
    <property type="match status" value="1"/>
</dbReference>
<dbReference type="Gene3D" id="3.10.20.600">
    <property type="match status" value="1"/>
</dbReference>
<dbReference type="PANTHER" id="PTHR21180">
    <property type="entry name" value="ENDONUCLEASE/EXONUCLEASE/PHOSPHATASE FAMILY DOMAIN-CONTAINING PROTEIN 1"/>
    <property type="match status" value="1"/>
</dbReference>
<sequence length="216" mass="23601">MQKKRIRKLCLVILVVLIGMIGCGKKGGDSLREIPVSDQEETPEEEQQKDEAQADTDDKKEAEENTKEENLVVYVCGEVRKPGVVELPNGSRIYEAIEKAGGMTEKASASYLNQAEILKDGAKVYVPSSEEADALRETKEDAAGSQAGGQKEEGKVNLNEASREELMTLPGVGEAKADSILSYREENGGFDSIEEIMEISGIKEGVFEKMKDKITV</sequence>
<dbReference type="SMART" id="SM00278">
    <property type="entry name" value="HhH1"/>
    <property type="match status" value="2"/>
</dbReference>
<organism evidence="3 4">
    <name type="scientific">Sellimonas caecigallum</name>
    <dbReference type="NCBI Taxonomy" id="2592333"/>
    <lineage>
        <taxon>Bacteria</taxon>
        <taxon>Bacillati</taxon>
        <taxon>Bacillota</taxon>
        <taxon>Clostridia</taxon>
        <taxon>Lachnospirales</taxon>
        <taxon>Lachnospiraceae</taxon>
        <taxon>Sellimonas</taxon>
    </lineage>
</organism>
<feature type="domain" description="Helix-hairpin-helix DNA-binding motif class 1" evidence="2">
    <location>
        <begin position="194"/>
        <end position="213"/>
    </location>
</feature>
<dbReference type="NCBIfam" id="TIGR00426">
    <property type="entry name" value="competence protein ComEA helix-hairpin-helix repeat region"/>
    <property type="match status" value="1"/>
</dbReference>
<dbReference type="InterPro" id="IPR003583">
    <property type="entry name" value="Hlx-hairpin-Hlx_DNA-bd_motif"/>
</dbReference>
<feature type="domain" description="Helix-hairpin-helix DNA-binding motif class 1" evidence="2">
    <location>
        <begin position="164"/>
        <end position="183"/>
    </location>
</feature>
<dbReference type="InterPro" id="IPR010994">
    <property type="entry name" value="RuvA_2-like"/>
</dbReference>
<comment type="caution">
    <text evidence="3">The sequence shown here is derived from an EMBL/GenBank/DDBJ whole genome shotgun (WGS) entry which is preliminary data.</text>
</comment>
<accession>A0ABS7L5R3</accession>
<keyword evidence="4" id="KW-1185">Reference proteome</keyword>
<dbReference type="InterPro" id="IPR004509">
    <property type="entry name" value="Competence_ComEA_HhH"/>
</dbReference>
<dbReference type="Proteomes" id="UP000779049">
    <property type="component" value="Unassembled WGS sequence"/>
</dbReference>
<feature type="region of interest" description="Disordered" evidence="1">
    <location>
        <begin position="31"/>
        <end position="67"/>
    </location>
</feature>
<dbReference type="InterPro" id="IPR051675">
    <property type="entry name" value="Endo/Exo/Phosphatase_dom_1"/>
</dbReference>
<reference evidence="3 4" key="1">
    <citation type="journal article" date="2020" name="New Microbes New Infect">
        <title>Sellimonas caecigallum sp. nov., description and genome sequence of a new member of the Sellimonas genus isolated from the cecum of feral chicken.</title>
        <authorList>
            <person name="Wongkuna S."/>
            <person name="Ghimire S."/>
            <person name="Antony L."/>
            <person name="Chankhamhaengdecha S."/>
            <person name="Janvilisri T."/>
            <person name="Scaria J."/>
        </authorList>
    </citation>
    <scope>NUCLEOTIDE SEQUENCE [LARGE SCALE GENOMIC DNA]</scope>
    <source>
        <strain evidence="3 4">SW451</strain>
    </source>
</reference>
<dbReference type="SUPFAM" id="SSF142984">
    <property type="entry name" value="Nqo1 middle domain-like"/>
    <property type="match status" value="1"/>
</dbReference>
<dbReference type="InterPro" id="IPR019554">
    <property type="entry name" value="Soluble_ligand-bd"/>
</dbReference>
<gene>
    <name evidence="3" type="ORF">FLB61_04230</name>
</gene>
<proteinExistence type="predicted"/>
<dbReference type="Pfam" id="PF12836">
    <property type="entry name" value="HHH_3"/>
    <property type="match status" value="1"/>
</dbReference>
<evidence type="ECO:0000256" key="1">
    <source>
        <dbReference type="SAM" id="MobiDB-lite"/>
    </source>
</evidence>
<dbReference type="PANTHER" id="PTHR21180:SF32">
    <property type="entry name" value="ENDONUCLEASE_EXONUCLEASE_PHOSPHATASE FAMILY DOMAIN-CONTAINING PROTEIN 1"/>
    <property type="match status" value="1"/>
</dbReference>
<protein>
    <recommendedName>
        <fullName evidence="2">Helix-hairpin-helix DNA-binding motif class 1 domain-containing protein</fullName>
    </recommendedName>
</protein>
<dbReference type="EMBL" id="VIRV01000004">
    <property type="protein sequence ID" value="MBY0758307.1"/>
    <property type="molecule type" value="Genomic_DNA"/>
</dbReference>